<evidence type="ECO:0008006" key="4">
    <source>
        <dbReference type="Google" id="ProtNLM"/>
    </source>
</evidence>
<evidence type="ECO:0000313" key="2">
    <source>
        <dbReference type="EMBL" id="MPC20553.1"/>
    </source>
</evidence>
<comment type="caution">
    <text evidence="2">The sequence shown here is derived from an EMBL/GenBank/DDBJ whole genome shotgun (WGS) entry which is preliminary data.</text>
</comment>
<accession>A0A5B7DHB4</accession>
<protein>
    <recommendedName>
        <fullName evidence="4">Apple domain-containing protein</fullName>
    </recommendedName>
</protein>
<keyword evidence="3" id="KW-1185">Reference proteome</keyword>
<proteinExistence type="predicted"/>
<evidence type="ECO:0000313" key="3">
    <source>
        <dbReference type="Proteomes" id="UP000324222"/>
    </source>
</evidence>
<name>A0A5B7DHB4_PORTR</name>
<sequence length="231" mass="26398">MCTTIVGSGTVAATHLQAQADVTSSSQRDIECRAKGRDTLRQDERTCGCARLRRWPRVSLSSVKYLCPRRRRRSRRRLHLVGGLCDYMVGGKLSSGNTIGDTNYFHILVEEATHSRAPRPEVPWIWPGGAESEHLVLNTGGRTCYDLRRTNMRIDSRFIRRELRTRNRRECEMECDRQSYCRGFNYRDAAVVTVRRVPLTLKQRRVLCSGTRPPVPDLNTEGTKDSTNTRG</sequence>
<dbReference type="AlphaFoldDB" id="A0A5B7DHB4"/>
<dbReference type="EMBL" id="VSRR010000883">
    <property type="protein sequence ID" value="MPC20553.1"/>
    <property type="molecule type" value="Genomic_DNA"/>
</dbReference>
<feature type="region of interest" description="Disordered" evidence="1">
    <location>
        <begin position="210"/>
        <end position="231"/>
    </location>
</feature>
<organism evidence="2 3">
    <name type="scientific">Portunus trituberculatus</name>
    <name type="common">Swimming crab</name>
    <name type="synonym">Neptunus trituberculatus</name>
    <dbReference type="NCBI Taxonomy" id="210409"/>
    <lineage>
        <taxon>Eukaryota</taxon>
        <taxon>Metazoa</taxon>
        <taxon>Ecdysozoa</taxon>
        <taxon>Arthropoda</taxon>
        <taxon>Crustacea</taxon>
        <taxon>Multicrustacea</taxon>
        <taxon>Malacostraca</taxon>
        <taxon>Eumalacostraca</taxon>
        <taxon>Eucarida</taxon>
        <taxon>Decapoda</taxon>
        <taxon>Pleocyemata</taxon>
        <taxon>Brachyura</taxon>
        <taxon>Eubrachyura</taxon>
        <taxon>Portunoidea</taxon>
        <taxon>Portunidae</taxon>
        <taxon>Portuninae</taxon>
        <taxon>Portunus</taxon>
    </lineage>
</organism>
<gene>
    <name evidence="2" type="ORF">E2C01_013502</name>
</gene>
<dbReference type="Proteomes" id="UP000324222">
    <property type="component" value="Unassembled WGS sequence"/>
</dbReference>
<evidence type="ECO:0000256" key="1">
    <source>
        <dbReference type="SAM" id="MobiDB-lite"/>
    </source>
</evidence>
<reference evidence="2 3" key="1">
    <citation type="submission" date="2019-05" db="EMBL/GenBank/DDBJ databases">
        <title>Another draft genome of Portunus trituberculatus and its Hox gene families provides insights of decapod evolution.</title>
        <authorList>
            <person name="Jeong J.-H."/>
            <person name="Song I."/>
            <person name="Kim S."/>
            <person name="Choi T."/>
            <person name="Kim D."/>
            <person name="Ryu S."/>
            <person name="Kim W."/>
        </authorList>
    </citation>
    <scope>NUCLEOTIDE SEQUENCE [LARGE SCALE GENOMIC DNA]</scope>
    <source>
        <tissue evidence="2">Muscle</tissue>
    </source>
</reference>